<name>A0AAD5KDU4_9CRUS</name>
<evidence type="ECO:0000313" key="2">
    <source>
        <dbReference type="Proteomes" id="UP000820818"/>
    </source>
</evidence>
<dbReference type="Proteomes" id="UP000820818">
    <property type="component" value="Unassembled WGS sequence"/>
</dbReference>
<dbReference type="AlphaFoldDB" id="A0AAD5KDU4"/>
<keyword evidence="2" id="KW-1185">Reference proteome</keyword>
<dbReference type="EMBL" id="WJBH02000290">
    <property type="protein sequence ID" value="KAI9549669.1"/>
    <property type="molecule type" value="Genomic_DNA"/>
</dbReference>
<proteinExistence type="predicted"/>
<protein>
    <submittedName>
        <fullName evidence="1">Uncharacterized protein</fullName>
    </submittedName>
</protein>
<gene>
    <name evidence="1" type="ORF">GHT06_003855</name>
</gene>
<sequence length="236" mass="26943">MEFEELALYAENNGYTNCSFKWGVGADRTTFFGNTLPLTSQFDSTVIMRGDLVDASRPAGTTPTASYIFNDYTDSSTGLKWRWNPSAGWYLTNRPPRSRWYMFDQKYAAGTGLTDWQTKVNWGFISAFQCTMRADHLPNCEQVQYSPWQNNDGTRDLGYCHLIKMSVPFNLVDWPNKSGITAWSEQSQRAYVKEEAVPEAFKSKGVLVEWKGGKLIRYATVSGNYPMAPWVRRLVL</sequence>
<comment type="caution">
    <text evidence="1">The sequence shown here is derived from an EMBL/GenBank/DDBJ whole genome shotgun (WGS) entry which is preliminary data.</text>
</comment>
<reference evidence="1" key="1">
    <citation type="submission" date="2022-05" db="EMBL/GenBank/DDBJ databases">
        <title>A multi-omics perspective on studying reproductive biology in Daphnia sinensis.</title>
        <authorList>
            <person name="Jia J."/>
        </authorList>
    </citation>
    <scope>NUCLEOTIDE SEQUENCE</scope>
    <source>
        <strain evidence="1">WSL</strain>
    </source>
</reference>
<evidence type="ECO:0000313" key="1">
    <source>
        <dbReference type="EMBL" id="KAI9549669.1"/>
    </source>
</evidence>
<organism evidence="1 2">
    <name type="scientific">Daphnia sinensis</name>
    <dbReference type="NCBI Taxonomy" id="1820382"/>
    <lineage>
        <taxon>Eukaryota</taxon>
        <taxon>Metazoa</taxon>
        <taxon>Ecdysozoa</taxon>
        <taxon>Arthropoda</taxon>
        <taxon>Crustacea</taxon>
        <taxon>Branchiopoda</taxon>
        <taxon>Diplostraca</taxon>
        <taxon>Cladocera</taxon>
        <taxon>Anomopoda</taxon>
        <taxon>Daphniidae</taxon>
        <taxon>Daphnia</taxon>
        <taxon>Daphnia similis group</taxon>
    </lineage>
</organism>
<accession>A0AAD5KDU4</accession>